<feature type="domain" description="DinB-like" evidence="1">
    <location>
        <begin position="8"/>
        <end position="146"/>
    </location>
</feature>
<keyword evidence="3" id="KW-1185">Reference proteome</keyword>
<dbReference type="SUPFAM" id="SSF109854">
    <property type="entry name" value="DinB/YfiT-like putative metalloenzymes"/>
    <property type="match status" value="1"/>
</dbReference>
<protein>
    <submittedName>
        <fullName evidence="2">DinB family protein</fullName>
    </submittedName>
</protein>
<evidence type="ECO:0000313" key="2">
    <source>
        <dbReference type="EMBL" id="MCK8487692.1"/>
    </source>
</evidence>
<dbReference type="Gene3D" id="1.20.120.450">
    <property type="entry name" value="dinb family like domain"/>
    <property type="match status" value="1"/>
</dbReference>
<sequence>MSRWIEELERLLAELSSTVSGMDEAQFVNKPSPQKWSKLEILGHLCDSAANNHVRFTRILTTDEPITVEGYVQDEWVKRHGYQHHYSREELHLLWNQLNGMILNVLRSAVASDWAKRCFLSDGTSLTLDELLEDYVRHAEHHLGQIREIR</sequence>
<comment type="caution">
    <text evidence="2">The sequence shown here is derived from an EMBL/GenBank/DDBJ whole genome shotgun (WGS) entry which is preliminary data.</text>
</comment>
<dbReference type="Proteomes" id="UP001139534">
    <property type="component" value="Unassembled WGS sequence"/>
</dbReference>
<proteinExistence type="predicted"/>
<dbReference type="Pfam" id="PF12867">
    <property type="entry name" value="DinB_2"/>
    <property type="match status" value="1"/>
</dbReference>
<dbReference type="InterPro" id="IPR024775">
    <property type="entry name" value="DinB-like"/>
</dbReference>
<reference evidence="2" key="1">
    <citation type="submission" date="2022-04" db="EMBL/GenBank/DDBJ databases">
        <authorList>
            <person name="Seo M.-J."/>
        </authorList>
    </citation>
    <scope>NUCLEOTIDE SEQUENCE</scope>
    <source>
        <strain evidence="2">MBLB2552</strain>
    </source>
</reference>
<organism evidence="2 3">
    <name type="scientific">Paenibacillus mellifer</name>
    <dbReference type="NCBI Taxonomy" id="2937794"/>
    <lineage>
        <taxon>Bacteria</taxon>
        <taxon>Bacillati</taxon>
        <taxon>Bacillota</taxon>
        <taxon>Bacilli</taxon>
        <taxon>Bacillales</taxon>
        <taxon>Paenibacillaceae</taxon>
        <taxon>Paenibacillus</taxon>
    </lineage>
</organism>
<name>A0A9X1XYL1_9BACL</name>
<gene>
    <name evidence="2" type="ORF">M0651_10950</name>
</gene>
<evidence type="ECO:0000313" key="3">
    <source>
        <dbReference type="Proteomes" id="UP001139534"/>
    </source>
</evidence>
<dbReference type="RefSeq" id="WP_248551786.1">
    <property type="nucleotide sequence ID" value="NZ_JALPRK010000008.1"/>
</dbReference>
<accession>A0A9X1XYL1</accession>
<dbReference type="EMBL" id="JALPRK010000008">
    <property type="protein sequence ID" value="MCK8487692.1"/>
    <property type="molecule type" value="Genomic_DNA"/>
</dbReference>
<evidence type="ECO:0000259" key="1">
    <source>
        <dbReference type="Pfam" id="PF12867"/>
    </source>
</evidence>
<dbReference type="InterPro" id="IPR034660">
    <property type="entry name" value="DinB/YfiT-like"/>
</dbReference>
<dbReference type="AlphaFoldDB" id="A0A9X1XYL1"/>